<reference evidence="2" key="2">
    <citation type="submission" date="2021-02" db="EMBL/GenBank/DDBJ databases">
        <authorList>
            <person name="Kimball J.A."/>
            <person name="Haas M.W."/>
            <person name="Macchietto M."/>
            <person name="Kono T."/>
            <person name="Duquette J."/>
            <person name="Shao M."/>
        </authorList>
    </citation>
    <scope>NUCLEOTIDE SEQUENCE</scope>
    <source>
        <tissue evidence="2">Fresh leaf tissue</tissue>
    </source>
</reference>
<keyword evidence="3" id="KW-1185">Reference proteome</keyword>
<organism evidence="2 3">
    <name type="scientific">Zizania palustris</name>
    <name type="common">Northern wild rice</name>
    <dbReference type="NCBI Taxonomy" id="103762"/>
    <lineage>
        <taxon>Eukaryota</taxon>
        <taxon>Viridiplantae</taxon>
        <taxon>Streptophyta</taxon>
        <taxon>Embryophyta</taxon>
        <taxon>Tracheophyta</taxon>
        <taxon>Spermatophyta</taxon>
        <taxon>Magnoliopsida</taxon>
        <taxon>Liliopsida</taxon>
        <taxon>Poales</taxon>
        <taxon>Poaceae</taxon>
        <taxon>BOP clade</taxon>
        <taxon>Oryzoideae</taxon>
        <taxon>Oryzeae</taxon>
        <taxon>Zizaniinae</taxon>
        <taxon>Zizania</taxon>
    </lineage>
</organism>
<feature type="compositionally biased region" description="Pro residues" evidence="1">
    <location>
        <begin position="205"/>
        <end position="219"/>
    </location>
</feature>
<feature type="compositionally biased region" description="Basic and acidic residues" evidence="1">
    <location>
        <begin position="156"/>
        <end position="182"/>
    </location>
</feature>
<dbReference type="AlphaFoldDB" id="A0A8J5WZ92"/>
<dbReference type="Proteomes" id="UP000729402">
    <property type="component" value="Unassembled WGS sequence"/>
</dbReference>
<feature type="compositionally biased region" description="Basic residues" evidence="1">
    <location>
        <begin position="226"/>
        <end position="238"/>
    </location>
</feature>
<evidence type="ECO:0000256" key="1">
    <source>
        <dbReference type="SAM" id="MobiDB-lite"/>
    </source>
</evidence>
<feature type="region of interest" description="Disordered" evidence="1">
    <location>
        <begin position="87"/>
        <end position="106"/>
    </location>
</feature>
<protein>
    <submittedName>
        <fullName evidence="2">Uncharacterized protein</fullName>
    </submittedName>
</protein>
<evidence type="ECO:0000313" key="2">
    <source>
        <dbReference type="EMBL" id="KAG8098505.1"/>
    </source>
</evidence>
<comment type="caution">
    <text evidence="2">The sequence shown here is derived from an EMBL/GenBank/DDBJ whole genome shotgun (WGS) entry which is preliminary data.</text>
</comment>
<name>A0A8J5WZ92_ZIZPA</name>
<evidence type="ECO:0000313" key="3">
    <source>
        <dbReference type="Proteomes" id="UP000729402"/>
    </source>
</evidence>
<proteinExistence type="predicted"/>
<gene>
    <name evidence="2" type="ORF">GUJ93_ZPchr0013g36108</name>
</gene>
<sequence length="238" mass="25855">MMTAARGVGGVGREDVGEKRRRTWFCEGAVSARPWGGRSISGAVRRGHETIGRHCVEQVGKRSATVPGRAATTTGPIRAMVTATRGGRSIRDCGDNDGGTGREGQRQRWLGTGVAVAREGGDDDNGEEGSGGEKKRVVWSIQKKIVLHVDPKSLSHTAEHHSLFPPSHHDTTRTRRERERESSTICAPRSPRLISSLLLFSSSSPLPPGCTAPEAPPAYGPDAAPPRRRRYRKEQRRV</sequence>
<reference evidence="2" key="1">
    <citation type="journal article" date="2021" name="bioRxiv">
        <title>Whole Genome Assembly and Annotation of Northern Wild Rice, Zizania palustris L., Supports a Whole Genome Duplication in the Zizania Genus.</title>
        <authorList>
            <person name="Haas M."/>
            <person name="Kono T."/>
            <person name="Macchietto M."/>
            <person name="Millas R."/>
            <person name="McGilp L."/>
            <person name="Shao M."/>
            <person name="Duquette J."/>
            <person name="Hirsch C.N."/>
            <person name="Kimball J."/>
        </authorList>
    </citation>
    <scope>NUCLEOTIDE SEQUENCE</scope>
    <source>
        <tissue evidence="2">Fresh leaf tissue</tissue>
    </source>
</reference>
<accession>A0A8J5WZ92</accession>
<feature type="region of interest" description="Disordered" evidence="1">
    <location>
        <begin position="156"/>
        <end position="185"/>
    </location>
</feature>
<dbReference type="EMBL" id="JAAALK010000079">
    <property type="protein sequence ID" value="KAG8098505.1"/>
    <property type="molecule type" value="Genomic_DNA"/>
</dbReference>
<feature type="region of interest" description="Disordered" evidence="1">
    <location>
        <begin position="204"/>
        <end position="238"/>
    </location>
</feature>